<sequence length="121" mass="13206">MCVVATTIEEDPTGPEAARFAKANNAIASGNVSTQEVSPYVPTQQIKTFHPRTPGMVAYRDAVLDAMVAAGQNTFEFMRRDVSYWDVVSQDRRVPAGSFTLKAGFSSRDFRSNITATLVKA</sequence>
<proteinExistence type="predicted"/>
<accession>A0A1Q5UKX4</accession>
<dbReference type="STRING" id="1316194.A0A1Q5UKX4"/>
<dbReference type="Pfam" id="PF14310">
    <property type="entry name" value="Fn3-like"/>
    <property type="match status" value="1"/>
</dbReference>
<evidence type="ECO:0000259" key="1">
    <source>
        <dbReference type="Pfam" id="PF14310"/>
    </source>
</evidence>
<organism evidence="2 3">
    <name type="scientific">Penicillium subrubescens</name>
    <dbReference type="NCBI Taxonomy" id="1316194"/>
    <lineage>
        <taxon>Eukaryota</taxon>
        <taxon>Fungi</taxon>
        <taxon>Dikarya</taxon>
        <taxon>Ascomycota</taxon>
        <taxon>Pezizomycotina</taxon>
        <taxon>Eurotiomycetes</taxon>
        <taxon>Eurotiomycetidae</taxon>
        <taxon>Eurotiales</taxon>
        <taxon>Aspergillaceae</taxon>
        <taxon>Penicillium</taxon>
    </lineage>
</organism>
<dbReference type="Proteomes" id="UP000186955">
    <property type="component" value="Unassembled WGS sequence"/>
</dbReference>
<name>A0A1Q5UKX4_9EURO</name>
<feature type="domain" description="Fibronectin type III-like" evidence="1">
    <location>
        <begin position="73"/>
        <end position="107"/>
    </location>
</feature>
<dbReference type="EMBL" id="MNBE01000157">
    <property type="protein sequence ID" value="OKP13103.1"/>
    <property type="molecule type" value="Genomic_DNA"/>
</dbReference>
<gene>
    <name evidence="2" type="ORF">PENSUB_1203</name>
</gene>
<dbReference type="AlphaFoldDB" id="A0A1Q5UKX4"/>
<reference evidence="2 3" key="1">
    <citation type="submission" date="2016-10" db="EMBL/GenBank/DDBJ databases">
        <title>Genome sequence of the ascomycete fungus Penicillium subrubescens.</title>
        <authorList>
            <person name="De Vries R.P."/>
            <person name="Peng M."/>
            <person name="Dilokpimol A."/>
            <person name="Hilden K."/>
            <person name="Makela M.R."/>
            <person name="Grigoriev I."/>
            <person name="Riley R."/>
            <person name="Granchi Z."/>
        </authorList>
    </citation>
    <scope>NUCLEOTIDE SEQUENCE [LARGE SCALE GENOMIC DNA]</scope>
    <source>
        <strain evidence="2 3">CBS 132785</strain>
    </source>
</reference>
<dbReference type="InterPro" id="IPR013783">
    <property type="entry name" value="Ig-like_fold"/>
</dbReference>
<protein>
    <recommendedName>
        <fullName evidence="1">Fibronectin type III-like domain-containing protein</fullName>
    </recommendedName>
</protein>
<dbReference type="Gene3D" id="2.60.40.10">
    <property type="entry name" value="Immunoglobulins"/>
    <property type="match status" value="1"/>
</dbReference>
<evidence type="ECO:0000313" key="2">
    <source>
        <dbReference type="EMBL" id="OKP13103.1"/>
    </source>
</evidence>
<keyword evidence="3" id="KW-1185">Reference proteome</keyword>
<comment type="caution">
    <text evidence="2">The sequence shown here is derived from an EMBL/GenBank/DDBJ whole genome shotgun (WGS) entry which is preliminary data.</text>
</comment>
<dbReference type="InterPro" id="IPR026891">
    <property type="entry name" value="Fn3-like"/>
</dbReference>
<evidence type="ECO:0000313" key="3">
    <source>
        <dbReference type="Proteomes" id="UP000186955"/>
    </source>
</evidence>